<reference evidence="3" key="1">
    <citation type="submission" date="2021-04" db="EMBL/GenBank/DDBJ databases">
        <title>Genome based classification of Actinospica acidithermotolerans sp. nov., an actinobacterium isolated from an Indonesian hot spring.</title>
        <authorList>
            <person name="Kusuma A.B."/>
            <person name="Putra K.E."/>
            <person name="Nafisah S."/>
            <person name="Loh J."/>
            <person name="Nouioui I."/>
            <person name="Goodfellow M."/>
        </authorList>
    </citation>
    <scope>NUCLEOTIDE SEQUENCE</scope>
    <source>
        <strain evidence="3">CSCA 57</strain>
    </source>
</reference>
<dbReference type="InterPro" id="IPR006119">
    <property type="entry name" value="Resolv_N"/>
</dbReference>
<keyword evidence="4" id="KW-1185">Reference proteome</keyword>
<protein>
    <submittedName>
        <fullName evidence="3">Recombinase family protein</fullName>
    </submittedName>
</protein>
<dbReference type="EMBL" id="JAGSOG010000453">
    <property type="protein sequence ID" value="MBR7839456.1"/>
    <property type="molecule type" value="Genomic_DNA"/>
</dbReference>
<sequence length="307" mass="32294">MPPSSQRPHSHSPHQPAQPARHPAAPDLPARIEAHLCPTCAAPPSSACRTANGNTAFRYHTARLLLVPELTDPEVLVPADRAPGGPWQSPHTDERFGYASGPSAEAARTQHDVLRANGCARIFTDQTPLLAAARPERDRALSAASTASAEAAGSVTLTVVTLSDLARNATELAEVATALATSGVRLEILDGPLAGLHDPHSRPTTTTLFSVLGAARMLDLAYARERNAAGRRAAEAEGRRSGRPRVIDDALLAQAIGLRDEGVPVPQIAQRLVIASGKHAGEHPSLASVYRALAAYDGTTEPKRVTV</sequence>
<evidence type="ECO:0000313" key="4">
    <source>
        <dbReference type="Proteomes" id="UP000675781"/>
    </source>
</evidence>
<dbReference type="SMART" id="SM00857">
    <property type="entry name" value="Resolvase"/>
    <property type="match status" value="1"/>
</dbReference>
<dbReference type="GO" id="GO:0003677">
    <property type="term" value="F:DNA binding"/>
    <property type="evidence" value="ECO:0007669"/>
    <property type="project" value="InterPro"/>
</dbReference>
<dbReference type="AlphaFoldDB" id="A0A941IWI3"/>
<dbReference type="GO" id="GO:0000150">
    <property type="term" value="F:DNA strand exchange activity"/>
    <property type="evidence" value="ECO:0007669"/>
    <property type="project" value="InterPro"/>
</dbReference>
<accession>A0A941IWI3</accession>
<comment type="caution">
    <text evidence="3">The sequence shown here is derived from an EMBL/GenBank/DDBJ whole genome shotgun (WGS) entry which is preliminary data.</text>
</comment>
<evidence type="ECO:0000256" key="1">
    <source>
        <dbReference type="SAM" id="MobiDB-lite"/>
    </source>
</evidence>
<dbReference type="Pfam" id="PF24623">
    <property type="entry name" value="Phage_zn_bind_8"/>
    <property type="match status" value="1"/>
</dbReference>
<dbReference type="RefSeq" id="WP_212533889.1">
    <property type="nucleotide sequence ID" value="NZ_JAGSOG010000453.1"/>
</dbReference>
<feature type="region of interest" description="Disordered" evidence="1">
    <location>
        <begin position="1"/>
        <end position="25"/>
    </location>
</feature>
<dbReference type="InterPro" id="IPR036162">
    <property type="entry name" value="Resolvase-like_N_sf"/>
</dbReference>
<name>A0A941IWI3_9ACTN</name>
<dbReference type="Gene3D" id="3.40.50.1390">
    <property type="entry name" value="Resolvase, N-terminal catalytic domain"/>
    <property type="match status" value="1"/>
</dbReference>
<dbReference type="InterPro" id="IPR056911">
    <property type="entry name" value="Phage_Znf_bind_put"/>
</dbReference>
<organism evidence="3 4">
    <name type="scientific">Actinospica durhamensis</name>
    <dbReference type="NCBI Taxonomy" id="1508375"/>
    <lineage>
        <taxon>Bacteria</taxon>
        <taxon>Bacillati</taxon>
        <taxon>Actinomycetota</taxon>
        <taxon>Actinomycetes</taxon>
        <taxon>Catenulisporales</taxon>
        <taxon>Actinospicaceae</taxon>
        <taxon>Actinospica</taxon>
    </lineage>
</organism>
<gene>
    <name evidence="3" type="ORF">KDL01_39720</name>
</gene>
<feature type="domain" description="Resolvase/invertase-type recombinase catalytic" evidence="2">
    <location>
        <begin position="95"/>
        <end position="240"/>
    </location>
</feature>
<dbReference type="Proteomes" id="UP000675781">
    <property type="component" value="Unassembled WGS sequence"/>
</dbReference>
<proteinExistence type="predicted"/>
<evidence type="ECO:0000313" key="3">
    <source>
        <dbReference type="EMBL" id="MBR7839456.1"/>
    </source>
</evidence>
<dbReference type="Pfam" id="PF00239">
    <property type="entry name" value="Resolvase"/>
    <property type="match status" value="1"/>
</dbReference>
<dbReference type="SUPFAM" id="SSF53041">
    <property type="entry name" value="Resolvase-like"/>
    <property type="match status" value="1"/>
</dbReference>
<evidence type="ECO:0000259" key="2">
    <source>
        <dbReference type="SMART" id="SM00857"/>
    </source>
</evidence>